<sequence>MTSVALGRMGRRGVENALSGAIRACRSSAWMLAAFSFAINLLLLGPSLYMLQVYDRVLATGRVETLLGLTVLIAAALLLYGLLEGLRSAIVVRMATWLGARLGPVYLEAGVRARLVGDAAGAQPMRDLSTVQAFMASPSLTGIFDILWSPAYLVLVWMLHPLLGSVALASVALLFCLGLLNEYVTRSQNARASLAQIVAAQQADAMIRNAETVRAMGMLPALVERWCRSGAAGTAAWQRAGETSAWLLGVTKFARNLVQSVLLGLGAYLVLRNEMSGGGMIASSILLSRALGPIEGAMSNWRNFVSTRLAYRRLKSRLESLPAEPLRTRLPAPVGRVTLDRVTYVPPGARAAVLTQVSLTAQPGEAIAVIGPSGGGKSTLCRILVGVAEPTAGEVRLDGSELAHWNPAELGRHIGYLPQEVELFGGTIRENIARMGAADDEQVVEAAMLAHAHELIQRLPEGYDTPIGEGGLRLSAGQRQRIGLARAVYGMPRLIVLDEPNANLDQAGESALGAAIENLKQAGATVVIVGHRPSTIVQADKILLLKHGRVADFGPRDEILKRLRIAAADGSSAPEGVPEHQRA</sequence>
<keyword evidence="4" id="KW-0067">ATP-binding</keyword>
<dbReference type="SMART" id="SM00382">
    <property type="entry name" value="AAA"/>
    <property type="match status" value="1"/>
</dbReference>
<dbReference type="RefSeq" id="WP_252956409.1">
    <property type="nucleotide sequence ID" value="NZ_JAFIRR010000220.1"/>
</dbReference>
<dbReference type="InterPro" id="IPR003593">
    <property type="entry name" value="AAA+_ATPase"/>
</dbReference>
<dbReference type="SUPFAM" id="SSF52540">
    <property type="entry name" value="P-loop containing nucleoside triphosphate hydrolases"/>
    <property type="match status" value="1"/>
</dbReference>
<dbReference type="NCBIfam" id="TIGR01842">
    <property type="entry name" value="type_I_sec_PrtD"/>
    <property type="match status" value="1"/>
</dbReference>
<feature type="domain" description="ABC transmembrane type-1" evidence="9">
    <location>
        <begin position="30"/>
        <end position="306"/>
    </location>
</feature>
<comment type="subcellular location">
    <subcellularLocation>
        <location evidence="1">Cell membrane</location>
        <topology evidence="1">Multi-pass membrane protein</topology>
    </subcellularLocation>
</comment>
<keyword evidence="2 7" id="KW-0812">Transmembrane</keyword>
<dbReference type="EMBL" id="JAFIRR010000220">
    <property type="protein sequence ID" value="MCO6419729.1"/>
    <property type="molecule type" value="Genomic_DNA"/>
</dbReference>
<protein>
    <submittedName>
        <fullName evidence="10">Type I secretion system permease/ATPase</fullName>
    </submittedName>
</protein>
<evidence type="ECO:0000256" key="2">
    <source>
        <dbReference type="ARBA" id="ARBA00022692"/>
    </source>
</evidence>
<evidence type="ECO:0000259" key="8">
    <source>
        <dbReference type="PROSITE" id="PS50893"/>
    </source>
</evidence>
<feature type="domain" description="ABC transporter" evidence="8">
    <location>
        <begin position="337"/>
        <end position="572"/>
    </location>
</feature>
<gene>
    <name evidence="10" type="ORF">JYK14_26710</name>
</gene>
<dbReference type="PROSITE" id="PS50893">
    <property type="entry name" value="ABC_TRANSPORTER_2"/>
    <property type="match status" value="1"/>
</dbReference>
<dbReference type="InterPro" id="IPR003439">
    <property type="entry name" value="ABC_transporter-like_ATP-bd"/>
</dbReference>
<dbReference type="InterPro" id="IPR011527">
    <property type="entry name" value="ABC1_TM_dom"/>
</dbReference>
<dbReference type="InterPro" id="IPR010128">
    <property type="entry name" value="ATPase_T1SS_PrtD-like"/>
</dbReference>
<keyword evidence="11" id="KW-1185">Reference proteome</keyword>
<dbReference type="InterPro" id="IPR036640">
    <property type="entry name" value="ABC1_TM_sf"/>
</dbReference>
<evidence type="ECO:0000256" key="7">
    <source>
        <dbReference type="SAM" id="Phobius"/>
    </source>
</evidence>
<dbReference type="PROSITE" id="PS50929">
    <property type="entry name" value="ABC_TM1F"/>
    <property type="match status" value="1"/>
</dbReference>
<evidence type="ECO:0000256" key="3">
    <source>
        <dbReference type="ARBA" id="ARBA00022741"/>
    </source>
</evidence>
<dbReference type="InterPro" id="IPR027417">
    <property type="entry name" value="P-loop_NTPase"/>
</dbReference>
<dbReference type="Gene3D" id="1.20.1560.10">
    <property type="entry name" value="ABC transporter type 1, transmembrane domain"/>
    <property type="match status" value="1"/>
</dbReference>
<keyword evidence="3" id="KW-0547">Nucleotide-binding</keyword>
<evidence type="ECO:0000256" key="5">
    <source>
        <dbReference type="ARBA" id="ARBA00022989"/>
    </source>
</evidence>
<dbReference type="Gene3D" id="3.40.50.300">
    <property type="entry name" value="P-loop containing nucleotide triphosphate hydrolases"/>
    <property type="match status" value="1"/>
</dbReference>
<evidence type="ECO:0000256" key="6">
    <source>
        <dbReference type="ARBA" id="ARBA00023136"/>
    </source>
</evidence>
<evidence type="ECO:0000256" key="4">
    <source>
        <dbReference type="ARBA" id="ARBA00022840"/>
    </source>
</evidence>
<feature type="transmembrane region" description="Helical" evidence="7">
    <location>
        <begin position="29"/>
        <end position="51"/>
    </location>
</feature>
<dbReference type="InterPro" id="IPR017871">
    <property type="entry name" value="ABC_transporter-like_CS"/>
</dbReference>
<keyword evidence="5 7" id="KW-1133">Transmembrane helix</keyword>
<dbReference type="SUPFAM" id="SSF90123">
    <property type="entry name" value="ABC transporter transmembrane region"/>
    <property type="match status" value="1"/>
</dbReference>
<comment type="caution">
    <text evidence="10">The sequence shown here is derived from an EMBL/GenBank/DDBJ whole genome shotgun (WGS) entry which is preliminary data.</text>
</comment>
<dbReference type="Pfam" id="PF00664">
    <property type="entry name" value="ABC_membrane"/>
    <property type="match status" value="1"/>
</dbReference>
<keyword evidence="6 7" id="KW-0472">Membrane</keyword>
<dbReference type="PANTHER" id="PTHR24221:SF248">
    <property type="entry name" value="ABC TRANSPORTER TRANSMEMBRANE REGION"/>
    <property type="match status" value="1"/>
</dbReference>
<feature type="transmembrane region" description="Helical" evidence="7">
    <location>
        <begin position="63"/>
        <end position="83"/>
    </location>
</feature>
<dbReference type="PROSITE" id="PS00211">
    <property type="entry name" value="ABC_TRANSPORTER_1"/>
    <property type="match status" value="1"/>
</dbReference>
<evidence type="ECO:0000259" key="9">
    <source>
        <dbReference type="PROSITE" id="PS50929"/>
    </source>
</evidence>
<organism evidence="10 11">
    <name type="scientific">Siccirubricoccus soli</name>
    <dbReference type="NCBI Taxonomy" id="2899147"/>
    <lineage>
        <taxon>Bacteria</taxon>
        <taxon>Pseudomonadati</taxon>
        <taxon>Pseudomonadota</taxon>
        <taxon>Alphaproteobacteria</taxon>
        <taxon>Acetobacterales</taxon>
        <taxon>Roseomonadaceae</taxon>
        <taxon>Siccirubricoccus</taxon>
    </lineage>
</organism>
<reference evidence="10 11" key="1">
    <citation type="submission" date="2021-12" db="EMBL/GenBank/DDBJ databases">
        <title>Siccirubricoccus leaddurans sp. nov., a high concentration Zn2+ tolerance bacterium.</title>
        <authorList>
            <person name="Cao Y."/>
        </authorList>
    </citation>
    <scope>NUCLEOTIDE SEQUENCE [LARGE SCALE GENOMIC DNA]</scope>
    <source>
        <strain evidence="10 11">KC 17139</strain>
    </source>
</reference>
<accession>A0ABT1DEU0</accession>
<dbReference type="Proteomes" id="UP001523392">
    <property type="component" value="Unassembled WGS sequence"/>
</dbReference>
<evidence type="ECO:0000313" key="10">
    <source>
        <dbReference type="EMBL" id="MCO6419729.1"/>
    </source>
</evidence>
<dbReference type="Pfam" id="PF00005">
    <property type="entry name" value="ABC_tran"/>
    <property type="match status" value="1"/>
</dbReference>
<proteinExistence type="predicted"/>
<evidence type="ECO:0000256" key="1">
    <source>
        <dbReference type="ARBA" id="ARBA00004651"/>
    </source>
</evidence>
<dbReference type="PANTHER" id="PTHR24221">
    <property type="entry name" value="ATP-BINDING CASSETTE SUB-FAMILY B"/>
    <property type="match status" value="1"/>
</dbReference>
<name>A0ABT1DEU0_9PROT</name>
<dbReference type="InterPro" id="IPR039421">
    <property type="entry name" value="Type_1_exporter"/>
</dbReference>
<feature type="transmembrane region" description="Helical" evidence="7">
    <location>
        <begin position="154"/>
        <end position="180"/>
    </location>
</feature>
<evidence type="ECO:0000313" key="11">
    <source>
        <dbReference type="Proteomes" id="UP001523392"/>
    </source>
</evidence>